<dbReference type="CDD" id="cd12148">
    <property type="entry name" value="fungal_TF_MHR"/>
    <property type="match status" value="1"/>
</dbReference>
<feature type="domain" description="Zn(2)-C6 fungal-type" evidence="6">
    <location>
        <begin position="17"/>
        <end position="49"/>
    </location>
</feature>
<accession>B0DXJ1</accession>
<dbReference type="GO" id="GO:0006351">
    <property type="term" value="P:DNA-templated transcription"/>
    <property type="evidence" value="ECO:0007669"/>
    <property type="project" value="InterPro"/>
</dbReference>
<dbReference type="GeneID" id="6084341"/>
<dbReference type="CDD" id="cd00067">
    <property type="entry name" value="GAL4"/>
    <property type="match status" value="1"/>
</dbReference>
<dbReference type="SUPFAM" id="SSF57701">
    <property type="entry name" value="Zn2/Cys6 DNA-binding domain"/>
    <property type="match status" value="1"/>
</dbReference>
<dbReference type="InterPro" id="IPR007219">
    <property type="entry name" value="XnlR_reg_dom"/>
</dbReference>
<dbReference type="GO" id="GO:0008270">
    <property type="term" value="F:zinc ion binding"/>
    <property type="evidence" value="ECO:0007669"/>
    <property type="project" value="InterPro"/>
</dbReference>
<gene>
    <name evidence="7" type="ORF">LACBIDRAFT_313099</name>
</gene>
<dbReference type="SMART" id="SM00066">
    <property type="entry name" value="GAL4"/>
    <property type="match status" value="1"/>
</dbReference>
<dbReference type="InterPro" id="IPR050815">
    <property type="entry name" value="TF_fung"/>
</dbReference>
<dbReference type="AlphaFoldDB" id="B0DXJ1"/>
<dbReference type="GO" id="GO:0000981">
    <property type="term" value="F:DNA-binding transcription factor activity, RNA polymerase II-specific"/>
    <property type="evidence" value="ECO:0007669"/>
    <property type="project" value="InterPro"/>
</dbReference>
<keyword evidence="3" id="KW-0805">Transcription regulation</keyword>
<dbReference type="EMBL" id="DS547147">
    <property type="protein sequence ID" value="EDR00629.1"/>
    <property type="molecule type" value="Genomic_DNA"/>
</dbReference>
<dbReference type="STRING" id="486041.B0DXJ1"/>
<name>B0DXJ1_LACBS</name>
<dbReference type="InterPro" id="IPR001138">
    <property type="entry name" value="Zn2Cys6_DnaBD"/>
</dbReference>
<dbReference type="Gene3D" id="4.10.240.10">
    <property type="entry name" value="Zn(2)-C6 fungal-type DNA-binding domain"/>
    <property type="match status" value="1"/>
</dbReference>
<dbReference type="InParanoid" id="B0DXJ1"/>
<sequence length="497" mass="54816">MSSQPPSERSSLRRGDACINCRRRKMKCDGARPICGRCQRADRPDDCEYISGHERSMAQILEDSIAVLEARIQQLQDPQMSTTPAAVPSSYAANQSPPGGLAFQRNASQSFAREPSKQVIEKLLDCFLLHSSEFGFFLNVPRFRHSMTTFPPGHPSRPSPALSFAVYLWGANLSRDASLMAHESAYLNRAAQEIAVNLSGNHPRKIIEGVQADVLLAYYFFFKARFSEGKYYVTSAVSTMLAAGLHRLPPARSTSNTALMILPARDAVEEAERIIGIWTVLALDKAWAVALDETPNLFTLNGKHDTQIDIPWPLDMEDYEQGRFVPQQTSQTLHKFLSNIPTSDVGSSKQAVHAKAVILWESVADFCRTCKTGIPQQEATTLRGTFNSLDLLIERLIASLPPTDRISAVPHPANVRRLVFALSLLHISTICLHDAVPPGNEVSKQKRLNAAQSILEIVTSIKPRNLGYINPVIGVSRGICFRGATVDFKASVHLGQS</sequence>
<reference evidence="7 8" key="1">
    <citation type="journal article" date="2008" name="Nature">
        <title>The genome of Laccaria bicolor provides insights into mycorrhizal symbiosis.</title>
        <authorList>
            <person name="Martin F."/>
            <person name="Aerts A."/>
            <person name="Ahren D."/>
            <person name="Brun A."/>
            <person name="Danchin E.G.J."/>
            <person name="Duchaussoy F."/>
            <person name="Gibon J."/>
            <person name="Kohler A."/>
            <person name="Lindquist E."/>
            <person name="Pereda V."/>
            <person name="Salamov A."/>
            <person name="Shapiro H.J."/>
            <person name="Wuyts J."/>
            <person name="Blaudez D."/>
            <person name="Buee M."/>
            <person name="Brokstein P."/>
            <person name="Canbaeck B."/>
            <person name="Cohen D."/>
            <person name="Courty P.E."/>
            <person name="Coutinho P.M."/>
            <person name="Delaruelle C."/>
            <person name="Detter J.C."/>
            <person name="Deveau A."/>
            <person name="DiFazio S."/>
            <person name="Duplessis S."/>
            <person name="Fraissinet-Tachet L."/>
            <person name="Lucic E."/>
            <person name="Frey-Klett P."/>
            <person name="Fourrey C."/>
            <person name="Feussner I."/>
            <person name="Gay G."/>
            <person name="Grimwood J."/>
            <person name="Hoegger P.J."/>
            <person name="Jain P."/>
            <person name="Kilaru S."/>
            <person name="Labbe J."/>
            <person name="Lin Y.C."/>
            <person name="Legue V."/>
            <person name="Le Tacon F."/>
            <person name="Marmeisse R."/>
            <person name="Melayah D."/>
            <person name="Montanini B."/>
            <person name="Muratet M."/>
            <person name="Nehls U."/>
            <person name="Niculita-Hirzel H."/>
            <person name="Oudot-Le Secq M.P."/>
            <person name="Peter M."/>
            <person name="Quesneville H."/>
            <person name="Rajashekar B."/>
            <person name="Reich M."/>
            <person name="Rouhier N."/>
            <person name="Schmutz J."/>
            <person name="Yin T."/>
            <person name="Chalot M."/>
            <person name="Henrissat B."/>
            <person name="Kuees U."/>
            <person name="Lucas S."/>
            <person name="Van de Peer Y."/>
            <person name="Podila G.K."/>
            <person name="Polle A."/>
            <person name="Pukkila P.J."/>
            <person name="Richardson P.M."/>
            <person name="Rouze P."/>
            <person name="Sanders I.R."/>
            <person name="Stajich J.E."/>
            <person name="Tunlid A."/>
            <person name="Tuskan G."/>
            <person name="Grigoriev I.V."/>
        </authorList>
    </citation>
    <scope>NUCLEOTIDE SEQUENCE [LARGE SCALE GENOMIC DNA]</scope>
    <source>
        <strain evidence="8">S238N-H82 / ATCC MYA-4686</strain>
    </source>
</reference>
<evidence type="ECO:0000256" key="1">
    <source>
        <dbReference type="ARBA" id="ARBA00004123"/>
    </source>
</evidence>
<protein>
    <submittedName>
        <fullName evidence="7">Predicted protein</fullName>
    </submittedName>
</protein>
<evidence type="ECO:0000256" key="5">
    <source>
        <dbReference type="ARBA" id="ARBA00023242"/>
    </source>
</evidence>
<dbReference type="Proteomes" id="UP000001194">
    <property type="component" value="Unassembled WGS sequence"/>
</dbReference>
<dbReference type="GO" id="GO:0003677">
    <property type="term" value="F:DNA binding"/>
    <property type="evidence" value="ECO:0007669"/>
    <property type="project" value="InterPro"/>
</dbReference>
<evidence type="ECO:0000256" key="3">
    <source>
        <dbReference type="ARBA" id="ARBA00023015"/>
    </source>
</evidence>
<evidence type="ECO:0000256" key="4">
    <source>
        <dbReference type="ARBA" id="ARBA00023163"/>
    </source>
</evidence>
<dbReference type="KEGG" id="lbc:LACBIDRAFT_313099"/>
<evidence type="ECO:0000259" key="6">
    <source>
        <dbReference type="PROSITE" id="PS50048"/>
    </source>
</evidence>
<proteinExistence type="predicted"/>
<dbReference type="RefSeq" id="XP_001888638.1">
    <property type="nucleotide sequence ID" value="XM_001888603.1"/>
</dbReference>
<dbReference type="PROSITE" id="PS00463">
    <property type="entry name" value="ZN2_CY6_FUNGAL_1"/>
    <property type="match status" value="1"/>
</dbReference>
<dbReference type="PROSITE" id="PS50048">
    <property type="entry name" value="ZN2_CY6_FUNGAL_2"/>
    <property type="match status" value="1"/>
</dbReference>
<evidence type="ECO:0000313" key="7">
    <source>
        <dbReference type="EMBL" id="EDR00629.1"/>
    </source>
</evidence>
<keyword evidence="5" id="KW-0539">Nucleus</keyword>
<keyword evidence="2" id="KW-0479">Metal-binding</keyword>
<dbReference type="HOGENOM" id="CLU_022337_1_1_1"/>
<keyword evidence="4" id="KW-0804">Transcription</keyword>
<evidence type="ECO:0000256" key="2">
    <source>
        <dbReference type="ARBA" id="ARBA00022723"/>
    </source>
</evidence>
<comment type="subcellular location">
    <subcellularLocation>
        <location evidence="1">Nucleus</location>
    </subcellularLocation>
</comment>
<dbReference type="GO" id="GO:0005634">
    <property type="term" value="C:nucleus"/>
    <property type="evidence" value="ECO:0007669"/>
    <property type="project" value="UniProtKB-SubCell"/>
</dbReference>
<dbReference type="InterPro" id="IPR036864">
    <property type="entry name" value="Zn2-C6_fun-type_DNA-bd_sf"/>
</dbReference>
<organism evidence="8">
    <name type="scientific">Laccaria bicolor (strain S238N-H82 / ATCC MYA-4686)</name>
    <name type="common">Bicoloured deceiver</name>
    <name type="synonym">Laccaria laccata var. bicolor</name>
    <dbReference type="NCBI Taxonomy" id="486041"/>
    <lineage>
        <taxon>Eukaryota</taxon>
        <taxon>Fungi</taxon>
        <taxon>Dikarya</taxon>
        <taxon>Basidiomycota</taxon>
        <taxon>Agaricomycotina</taxon>
        <taxon>Agaricomycetes</taxon>
        <taxon>Agaricomycetidae</taxon>
        <taxon>Agaricales</taxon>
        <taxon>Agaricineae</taxon>
        <taxon>Hydnangiaceae</taxon>
        <taxon>Laccaria</taxon>
    </lineage>
</organism>
<keyword evidence="8" id="KW-1185">Reference proteome</keyword>
<evidence type="ECO:0000313" key="8">
    <source>
        <dbReference type="Proteomes" id="UP000001194"/>
    </source>
</evidence>
<dbReference type="Pfam" id="PF04082">
    <property type="entry name" value="Fungal_trans"/>
    <property type="match status" value="1"/>
</dbReference>
<dbReference type="OrthoDB" id="2309723at2759"/>
<dbReference type="PANTHER" id="PTHR47338">
    <property type="entry name" value="ZN(II)2CYS6 TRANSCRIPTION FACTOR (EUROFUNG)-RELATED"/>
    <property type="match status" value="1"/>
</dbReference>
<dbReference type="PANTHER" id="PTHR47338:SF29">
    <property type="entry name" value="ZN(2)-C6 FUNGAL-TYPE DOMAIN-CONTAINING PROTEIN"/>
    <property type="match status" value="1"/>
</dbReference>
<dbReference type="Pfam" id="PF00172">
    <property type="entry name" value="Zn_clus"/>
    <property type="match status" value="1"/>
</dbReference>